<dbReference type="InterPro" id="IPR009097">
    <property type="entry name" value="Cyclic_Pdiesterase"/>
</dbReference>
<keyword evidence="1 2" id="KW-0378">Hydrolase</keyword>
<name>A0A927H624_9BACL</name>
<gene>
    <name evidence="3" type="ORF">IDH41_16010</name>
</gene>
<comment type="similarity">
    <text evidence="2">Belongs to the 2H phosphoesterase superfamily. YjcG family.</text>
</comment>
<dbReference type="EC" id="3.1.-.-" evidence="2"/>
<dbReference type="InterPro" id="IPR022932">
    <property type="entry name" value="YjcG"/>
</dbReference>
<dbReference type="NCBIfam" id="NF010223">
    <property type="entry name" value="PRK13679.1"/>
    <property type="match status" value="1"/>
</dbReference>
<organism evidence="3 4">
    <name type="scientific">Paenibacillus arenilitoris</name>
    <dbReference type="NCBI Taxonomy" id="2772299"/>
    <lineage>
        <taxon>Bacteria</taxon>
        <taxon>Bacillati</taxon>
        <taxon>Bacillota</taxon>
        <taxon>Bacilli</taxon>
        <taxon>Bacillales</taxon>
        <taxon>Paenibacillaceae</taxon>
        <taxon>Paenibacillus</taxon>
    </lineage>
</organism>
<dbReference type="RefSeq" id="WP_190862732.1">
    <property type="nucleotide sequence ID" value="NZ_JACXIY010000018.1"/>
</dbReference>
<comment type="caution">
    <text evidence="3">The sequence shown here is derived from an EMBL/GenBank/DDBJ whole genome shotgun (WGS) entry which is preliminary data.</text>
</comment>
<feature type="short sequence motif" description="HXTX 1" evidence="2">
    <location>
        <begin position="34"/>
        <end position="37"/>
    </location>
</feature>
<dbReference type="AlphaFoldDB" id="A0A927H624"/>
<dbReference type="SUPFAM" id="SSF55144">
    <property type="entry name" value="LigT-like"/>
    <property type="match status" value="1"/>
</dbReference>
<dbReference type="InterPro" id="IPR050580">
    <property type="entry name" value="2H_phosphoesterase_YjcG-like"/>
</dbReference>
<dbReference type="Pfam" id="PF13563">
    <property type="entry name" value="2_5_RNA_ligase2"/>
    <property type="match status" value="1"/>
</dbReference>
<evidence type="ECO:0000313" key="4">
    <source>
        <dbReference type="Proteomes" id="UP000632125"/>
    </source>
</evidence>
<dbReference type="Gene3D" id="3.90.1140.10">
    <property type="entry name" value="Cyclic phosphodiesterase"/>
    <property type="match status" value="1"/>
</dbReference>
<feature type="active site" description="Proton acceptor" evidence="2">
    <location>
        <position position="116"/>
    </location>
</feature>
<dbReference type="Proteomes" id="UP000632125">
    <property type="component" value="Unassembled WGS sequence"/>
</dbReference>
<dbReference type="GO" id="GO:0016788">
    <property type="term" value="F:hydrolase activity, acting on ester bonds"/>
    <property type="evidence" value="ECO:0007669"/>
    <property type="project" value="UniProtKB-UniRule"/>
</dbReference>
<dbReference type="PANTHER" id="PTHR40037:SF1">
    <property type="entry name" value="PHOSPHOESTERASE SAOUHSC_00951-RELATED"/>
    <property type="match status" value="1"/>
</dbReference>
<dbReference type="EMBL" id="JACXIY010000018">
    <property type="protein sequence ID" value="MBD2870091.1"/>
    <property type="molecule type" value="Genomic_DNA"/>
</dbReference>
<keyword evidence="3" id="KW-0436">Ligase</keyword>
<evidence type="ECO:0000256" key="1">
    <source>
        <dbReference type="ARBA" id="ARBA00022801"/>
    </source>
</evidence>
<accession>A0A927H624</accession>
<dbReference type="HAMAP" id="MF_01444">
    <property type="entry name" value="2H_phosphoesterase_YjcG"/>
    <property type="match status" value="1"/>
</dbReference>
<reference evidence="3" key="1">
    <citation type="submission" date="2020-09" db="EMBL/GenBank/DDBJ databases">
        <title>A novel bacterium of genus Paenibacillus, isolated from South China Sea.</title>
        <authorList>
            <person name="Huang H."/>
            <person name="Mo K."/>
            <person name="Hu Y."/>
        </authorList>
    </citation>
    <scope>NUCLEOTIDE SEQUENCE</scope>
    <source>
        <strain evidence="3">IB182493</strain>
    </source>
</reference>
<dbReference type="PANTHER" id="PTHR40037">
    <property type="entry name" value="PHOSPHOESTERASE YJCG-RELATED"/>
    <property type="match status" value="1"/>
</dbReference>
<protein>
    <recommendedName>
        <fullName evidence="2">Putative phosphoesterase IDH41_16010</fullName>
        <ecNumber evidence="2">3.1.-.-</ecNumber>
    </recommendedName>
</protein>
<proteinExistence type="inferred from homology"/>
<evidence type="ECO:0000256" key="2">
    <source>
        <dbReference type="HAMAP-Rule" id="MF_01444"/>
    </source>
</evidence>
<feature type="short sequence motif" description="HXTX 2" evidence="2">
    <location>
        <begin position="116"/>
        <end position="119"/>
    </location>
</feature>
<feature type="active site" description="Proton donor" evidence="2">
    <location>
        <position position="34"/>
    </location>
</feature>
<evidence type="ECO:0000313" key="3">
    <source>
        <dbReference type="EMBL" id="MBD2870091.1"/>
    </source>
</evidence>
<sequence length="170" mass="19520">MFYGIAVFPEKHVQDLANSWRRRYDPHYAAIPAHMTVRDQEDWTEQQLQTAVDYLEQATAALSPFTVRFNRVSSFFPVSHVLYLALEDTAAMQELRNAVCSGPLTVKAPKHVYTPHLTIGQKMSADELHDMYGNLRMQSIDAVSRIDRIHLLYQTDNGSWTAYQSFLLRG</sequence>
<keyword evidence="4" id="KW-1185">Reference proteome</keyword>
<dbReference type="GO" id="GO:0016874">
    <property type="term" value="F:ligase activity"/>
    <property type="evidence" value="ECO:0007669"/>
    <property type="project" value="UniProtKB-KW"/>
</dbReference>